<dbReference type="Proteomes" id="UP001227230">
    <property type="component" value="Chromosome 2"/>
</dbReference>
<reference evidence="1 2" key="1">
    <citation type="journal article" date="2023" name="Hortic Res">
        <title>The complete reference genome for grapevine (Vitis vinifera L.) genetics and breeding.</title>
        <authorList>
            <person name="Shi X."/>
            <person name="Cao S."/>
            <person name="Wang X."/>
            <person name="Huang S."/>
            <person name="Wang Y."/>
            <person name="Liu Z."/>
            <person name="Liu W."/>
            <person name="Leng X."/>
            <person name="Peng Y."/>
            <person name="Wang N."/>
            <person name="Wang Y."/>
            <person name="Ma Z."/>
            <person name="Xu X."/>
            <person name="Zhang F."/>
            <person name="Xue H."/>
            <person name="Zhong H."/>
            <person name="Wang Y."/>
            <person name="Zhang K."/>
            <person name="Velt A."/>
            <person name="Avia K."/>
            <person name="Holtgrawe D."/>
            <person name="Grimplet J."/>
            <person name="Matus J.T."/>
            <person name="Ware D."/>
            <person name="Wu X."/>
            <person name="Wang H."/>
            <person name="Liu C."/>
            <person name="Fang Y."/>
            <person name="Rustenholz C."/>
            <person name="Cheng Z."/>
            <person name="Xiao H."/>
            <person name="Zhou Y."/>
        </authorList>
    </citation>
    <scope>NUCLEOTIDE SEQUENCE [LARGE SCALE GENOMIC DNA]</scope>
    <source>
        <strain evidence="2">cv. Pinot noir / PN40024</strain>
        <tissue evidence="1">Leaf</tissue>
    </source>
</reference>
<proteinExistence type="predicted"/>
<evidence type="ECO:0000313" key="1">
    <source>
        <dbReference type="EMBL" id="WJZ82953.1"/>
    </source>
</evidence>
<name>A0ABY9BJ75_VITVI</name>
<accession>A0ABY9BJ75</accession>
<gene>
    <name evidence="1" type="ORF">VitviT2T_002674</name>
</gene>
<sequence length="89" mass="10553">MGRRIHMGYLMMMHIISCCENTTRILPYNRFLTRVFKDVKVTFSRETDFEVPSTYDTYDEQSLGRMKFKKAPDDSWIRIAERPPAQARG</sequence>
<organism evidence="1 2">
    <name type="scientific">Vitis vinifera</name>
    <name type="common">Grape</name>
    <dbReference type="NCBI Taxonomy" id="29760"/>
    <lineage>
        <taxon>Eukaryota</taxon>
        <taxon>Viridiplantae</taxon>
        <taxon>Streptophyta</taxon>
        <taxon>Embryophyta</taxon>
        <taxon>Tracheophyta</taxon>
        <taxon>Spermatophyta</taxon>
        <taxon>Magnoliopsida</taxon>
        <taxon>eudicotyledons</taxon>
        <taxon>Gunneridae</taxon>
        <taxon>Pentapetalae</taxon>
        <taxon>rosids</taxon>
        <taxon>Vitales</taxon>
        <taxon>Vitaceae</taxon>
        <taxon>Viteae</taxon>
        <taxon>Vitis</taxon>
    </lineage>
</organism>
<dbReference type="EMBL" id="CP126649">
    <property type="protein sequence ID" value="WJZ82953.1"/>
    <property type="molecule type" value="Genomic_DNA"/>
</dbReference>
<keyword evidence="2" id="KW-1185">Reference proteome</keyword>
<evidence type="ECO:0000313" key="2">
    <source>
        <dbReference type="Proteomes" id="UP001227230"/>
    </source>
</evidence>
<protein>
    <submittedName>
        <fullName evidence="1">Uncharacterized protein</fullName>
    </submittedName>
</protein>